<protein>
    <recommendedName>
        <fullName evidence="9">Iron-sulfur cluster carrier protein</fullName>
    </recommendedName>
</protein>
<organism evidence="12 13">
    <name type="scientific">Kordiimonas sediminis</name>
    <dbReference type="NCBI Taxonomy" id="1735581"/>
    <lineage>
        <taxon>Bacteria</taxon>
        <taxon>Pseudomonadati</taxon>
        <taxon>Pseudomonadota</taxon>
        <taxon>Alphaproteobacteria</taxon>
        <taxon>Kordiimonadales</taxon>
        <taxon>Kordiimonadaceae</taxon>
        <taxon>Kordiimonas</taxon>
    </lineage>
</organism>
<comment type="subunit">
    <text evidence="9">Homodimer.</text>
</comment>
<feature type="binding site" evidence="9">
    <location>
        <begin position="125"/>
        <end position="132"/>
    </location>
    <ligand>
        <name>ATP</name>
        <dbReference type="ChEBI" id="CHEBI:30616"/>
    </ligand>
</feature>
<keyword evidence="5 9" id="KW-0067">ATP-binding</keyword>
<evidence type="ECO:0000256" key="7">
    <source>
        <dbReference type="ARBA" id="ARBA00023004"/>
    </source>
</evidence>
<keyword evidence="7 9" id="KW-0408">Iron</keyword>
<keyword evidence="2" id="KW-0004">4Fe-4S</keyword>
<dbReference type="InterPro" id="IPR044304">
    <property type="entry name" value="NUBPL-like"/>
</dbReference>
<keyword evidence="6" id="KW-0809">Transit peptide</keyword>
<dbReference type="PANTHER" id="PTHR42961">
    <property type="entry name" value="IRON-SULFUR PROTEIN NUBPL"/>
    <property type="match status" value="1"/>
</dbReference>
<dbReference type="GO" id="GO:0032981">
    <property type="term" value="P:mitochondrial respiratory chain complex I assembly"/>
    <property type="evidence" value="ECO:0007669"/>
    <property type="project" value="UniProtKB-ARBA"/>
</dbReference>
<evidence type="ECO:0000256" key="3">
    <source>
        <dbReference type="ARBA" id="ARBA00022723"/>
    </source>
</evidence>
<keyword evidence="9" id="KW-0378">Hydrolase</keyword>
<dbReference type="GO" id="GO:0016887">
    <property type="term" value="F:ATP hydrolysis activity"/>
    <property type="evidence" value="ECO:0007669"/>
    <property type="project" value="UniProtKB-UniRule"/>
</dbReference>
<evidence type="ECO:0000313" key="12">
    <source>
        <dbReference type="EMBL" id="GHF30746.1"/>
    </source>
</evidence>
<dbReference type="InterPro" id="IPR033756">
    <property type="entry name" value="YlxH/NBP35"/>
</dbReference>
<reference evidence="12" key="2">
    <citation type="submission" date="2020-09" db="EMBL/GenBank/DDBJ databases">
        <authorList>
            <person name="Sun Q."/>
            <person name="Kim S."/>
        </authorList>
    </citation>
    <scope>NUCLEOTIDE SEQUENCE</scope>
    <source>
        <strain evidence="12">KCTC 42590</strain>
    </source>
</reference>
<evidence type="ECO:0000256" key="8">
    <source>
        <dbReference type="ARBA" id="ARBA00023014"/>
    </source>
</evidence>
<dbReference type="Pfam" id="PF10609">
    <property type="entry name" value="ParA"/>
    <property type="match status" value="1"/>
</dbReference>
<dbReference type="GO" id="GO:0046872">
    <property type="term" value="F:metal ion binding"/>
    <property type="evidence" value="ECO:0007669"/>
    <property type="project" value="UniProtKB-KW"/>
</dbReference>
<dbReference type="InterPro" id="IPR027417">
    <property type="entry name" value="P-loop_NTPase"/>
</dbReference>
<keyword evidence="13" id="KW-1185">Reference proteome</keyword>
<dbReference type="InterPro" id="IPR019591">
    <property type="entry name" value="Mrp/NBP35_ATP-bd"/>
</dbReference>
<feature type="compositionally biased region" description="Pro residues" evidence="10">
    <location>
        <begin position="102"/>
        <end position="113"/>
    </location>
</feature>
<evidence type="ECO:0000256" key="6">
    <source>
        <dbReference type="ARBA" id="ARBA00022946"/>
    </source>
</evidence>
<evidence type="ECO:0000259" key="11">
    <source>
        <dbReference type="Pfam" id="PF01883"/>
    </source>
</evidence>
<feature type="region of interest" description="Disordered" evidence="10">
    <location>
        <begin position="81"/>
        <end position="116"/>
    </location>
</feature>
<dbReference type="GO" id="GO:0016226">
    <property type="term" value="P:iron-sulfur cluster assembly"/>
    <property type="evidence" value="ECO:0007669"/>
    <property type="project" value="InterPro"/>
</dbReference>
<dbReference type="RefSeq" id="WP_191253946.1">
    <property type="nucleotide sequence ID" value="NZ_BNCI01000002.1"/>
</dbReference>
<evidence type="ECO:0000256" key="2">
    <source>
        <dbReference type="ARBA" id="ARBA00022485"/>
    </source>
</evidence>
<dbReference type="CDD" id="cd02037">
    <property type="entry name" value="Mrp_NBP35"/>
    <property type="match status" value="1"/>
</dbReference>
<reference evidence="12" key="1">
    <citation type="journal article" date="2014" name="Int. J. Syst. Evol. Microbiol.">
        <title>Complete genome sequence of Corynebacterium casei LMG S-19264T (=DSM 44701T), isolated from a smear-ripened cheese.</title>
        <authorList>
            <consortium name="US DOE Joint Genome Institute (JGI-PGF)"/>
            <person name="Walter F."/>
            <person name="Albersmeier A."/>
            <person name="Kalinowski J."/>
            <person name="Ruckert C."/>
        </authorList>
    </citation>
    <scope>NUCLEOTIDE SEQUENCE</scope>
    <source>
        <strain evidence="12">KCTC 42590</strain>
    </source>
</reference>
<comment type="function">
    <text evidence="9">Binds and transfers iron-sulfur (Fe-S) clusters to target apoproteins. Can hydrolyze ATP.</text>
</comment>
<dbReference type="FunFam" id="3.40.50.300:FF:000709">
    <property type="entry name" value="Iron-sulfur protein NUBPL isoform X1"/>
    <property type="match status" value="1"/>
</dbReference>
<dbReference type="InterPro" id="IPR034904">
    <property type="entry name" value="FSCA_dom_sf"/>
</dbReference>
<dbReference type="InterPro" id="IPR002744">
    <property type="entry name" value="MIP18-like"/>
</dbReference>
<dbReference type="Proteomes" id="UP000630923">
    <property type="component" value="Unassembled WGS sequence"/>
</dbReference>
<dbReference type="AlphaFoldDB" id="A0A919AX95"/>
<comment type="cofactor">
    <cofactor evidence="1">
        <name>[4Fe-4S] cluster</name>
        <dbReference type="ChEBI" id="CHEBI:49883"/>
    </cofactor>
</comment>
<gene>
    <name evidence="12" type="primary">mrp</name>
    <name evidence="12" type="ORF">GCM10017044_27660</name>
</gene>
<evidence type="ECO:0000313" key="13">
    <source>
        <dbReference type="Proteomes" id="UP000630923"/>
    </source>
</evidence>
<keyword evidence="8 9" id="KW-0411">Iron-sulfur</keyword>
<name>A0A919AX95_9PROT</name>
<keyword evidence="3 9" id="KW-0479">Metal-binding</keyword>
<evidence type="ECO:0000256" key="10">
    <source>
        <dbReference type="SAM" id="MobiDB-lite"/>
    </source>
</evidence>
<dbReference type="Gene3D" id="3.40.50.300">
    <property type="entry name" value="P-loop containing nucleotide triphosphate hydrolases"/>
    <property type="match status" value="1"/>
</dbReference>
<comment type="caution">
    <text evidence="12">The sequence shown here is derived from an EMBL/GenBank/DDBJ whole genome shotgun (WGS) entry which is preliminary data.</text>
</comment>
<feature type="domain" description="MIP18 family-like" evidence="11">
    <location>
        <begin position="6"/>
        <end position="77"/>
    </location>
</feature>
<evidence type="ECO:0000256" key="5">
    <source>
        <dbReference type="ARBA" id="ARBA00022840"/>
    </source>
</evidence>
<dbReference type="SUPFAM" id="SSF52540">
    <property type="entry name" value="P-loop containing nucleoside triphosphate hydrolases"/>
    <property type="match status" value="1"/>
</dbReference>
<dbReference type="SUPFAM" id="SSF117916">
    <property type="entry name" value="Fe-S cluster assembly (FSCA) domain-like"/>
    <property type="match status" value="1"/>
</dbReference>
<evidence type="ECO:0000256" key="9">
    <source>
        <dbReference type="HAMAP-Rule" id="MF_02040"/>
    </source>
</evidence>
<dbReference type="GO" id="GO:0005524">
    <property type="term" value="F:ATP binding"/>
    <property type="evidence" value="ECO:0007669"/>
    <property type="project" value="UniProtKB-UniRule"/>
</dbReference>
<dbReference type="PANTHER" id="PTHR42961:SF2">
    <property type="entry name" value="IRON-SULFUR PROTEIN NUBPL"/>
    <property type="match status" value="1"/>
</dbReference>
<dbReference type="EMBL" id="BNCI01000002">
    <property type="protein sequence ID" value="GHF30746.1"/>
    <property type="molecule type" value="Genomic_DNA"/>
</dbReference>
<dbReference type="GO" id="GO:0051539">
    <property type="term" value="F:4 iron, 4 sulfur cluster binding"/>
    <property type="evidence" value="ECO:0007669"/>
    <property type="project" value="UniProtKB-KW"/>
</dbReference>
<keyword evidence="4 9" id="KW-0547">Nucleotide-binding</keyword>
<evidence type="ECO:0000256" key="4">
    <source>
        <dbReference type="ARBA" id="ARBA00022741"/>
    </source>
</evidence>
<dbReference type="Pfam" id="PF01883">
    <property type="entry name" value="FeS_assembly_P"/>
    <property type="match status" value="1"/>
</dbReference>
<dbReference type="HAMAP" id="MF_02040">
    <property type="entry name" value="Mrp_NBP35"/>
    <property type="match status" value="1"/>
</dbReference>
<accession>A0A919AX95</accession>
<sequence length="370" mass="39108">MTMPTKQDIRSALSKLILVDTGKRLDLLDSVSRIIIDEGSVGIVLDFHDNKPDNPNFIREAAEKAVAKLEGVKQVNVVLTATRAPGAEPSKPTRESRAPDAGGPPKPPSPSPIPGVKHVIAVASGKGGVGKSTTSINIALALQEKGLSVGILDADIFGPSLPTLLGTKEKPAINNGVIEPVKSHNLKAMSIGFLVDTDQPVVWRGPRVMGATQQMLRDVAWRPLDILVVDMPPGTGDVQLTMVQQVPLSGAVIVSTPQDLSLIDARKGLAMFQKVGVPILGIVENMSTFHCPNCGHESHIFGHGGAKETAEELSVPFLGGIPLDPDVRARSDAGTPVVTSAPNTEAAKAYKDIAASIQKTLKLKKKLFNF</sequence>
<dbReference type="GO" id="GO:0140663">
    <property type="term" value="F:ATP-dependent FeS chaperone activity"/>
    <property type="evidence" value="ECO:0007669"/>
    <property type="project" value="InterPro"/>
</dbReference>
<evidence type="ECO:0000256" key="1">
    <source>
        <dbReference type="ARBA" id="ARBA00001966"/>
    </source>
</evidence>
<proteinExistence type="inferred from homology"/>
<comment type="similarity">
    <text evidence="9">Belongs to the Mrp/NBP35 ATP-binding proteins family.</text>
</comment>